<dbReference type="CDD" id="cd00538">
    <property type="entry name" value="PA"/>
    <property type="match status" value="1"/>
</dbReference>
<feature type="chain" id="PRO_5026288441" evidence="2">
    <location>
        <begin position="20"/>
        <end position="692"/>
    </location>
</feature>
<dbReference type="InterPro" id="IPR015196">
    <property type="entry name" value="PngaseF_N"/>
</dbReference>
<gene>
    <name evidence="4" type="primary">LOC100179023</name>
</gene>
<dbReference type="Pfam" id="PF02225">
    <property type="entry name" value="PA"/>
    <property type="match status" value="1"/>
</dbReference>
<evidence type="ECO:0000256" key="2">
    <source>
        <dbReference type="SAM" id="SignalP"/>
    </source>
</evidence>
<dbReference type="GO" id="GO:0016715">
    <property type="term" value="F:oxidoreductase activity, acting on paired donors, with incorporation or reduction of molecular oxygen, reduced ascorbate as one donor, and incorporation of one atom of oxygen"/>
    <property type="evidence" value="ECO:0007669"/>
    <property type="project" value="InterPro"/>
</dbReference>
<name>A0A6F9DHP7_9ASCI</name>
<evidence type="ECO:0000259" key="3">
    <source>
        <dbReference type="SMART" id="SM01290"/>
    </source>
</evidence>
<reference evidence="4" key="1">
    <citation type="submission" date="2020-04" db="EMBL/GenBank/DDBJ databases">
        <authorList>
            <person name="Neveu A P."/>
        </authorList>
    </citation>
    <scope>NUCLEOTIDE SEQUENCE</scope>
    <source>
        <tissue evidence="4">Whole embryo</tissue>
    </source>
</reference>
<keyword evidence="1" id="KW-1015">Disulfide bond</keyword>
<feature type="signal peptide" evidence="2">
    <location>
        <begin position="1"/>
        <end position="19"/>
    </location>
</feature>
<protein>
    <submittedName>
        <fullName evidence="4">Uncharacterized protein LOC100179023</fullName>
    </submittedName>
</protein>
<dbReference type="InterPro" id="IPR014784">
    <property type="entry name" value="Cu2_ascorb_mOase-like_C"/>
</dbReference>
<dbReference type="InterPro" id="IPR008977">
    <property type="entry name" value="PHM/PNGase_F_dom_sf"/>
</dbReference>
<evidence type="ECO:0000256" key="1">
    <source>
        <dbReference type="ARBA" id="ARBA00023157"/>
    </source>
</evidence>
<dbReference type="Pfam" id="PF09113">
    <property type="entry name" value="N-glycanase_C"/>
    <property type="match status" value="1"/>
</dbReference>
<proteinExistence type="evidence at transcript level"/>
<dbReference type="PANTHER" id="PTHR39319:SF1">
    <property type="entry name" value="SI:DKEY-256H2.1"/>
    <property type="match status" value="1"/>
</dbReference>
<evidence type="ECO:0000313" key="4">
    <source>
        <dbReference type="EMBL" id="CAB3262253.1"/>
    </source>
</evidence>
<dbReference type="AlphaFoldDB" id="A0A6F9DHP7"/>
<dbReference type="Gene3D" id="3.50.30.30">
    <property type="match status" value="1"/>
</dbReference>
<dbReference type="EMBL" id="LR786621">
    <property type="protein sequence ID" value="CAB3262253.1"/>
    <property type="molecule type" value="mRNA"/>
</dbReference>
<feature type="domain" description="Peptide-N-glycosidase F N-terminal" evidence="3">
    <location>
        <begin position="385"/>
        <end position="512"/>
    </location>
</feature>
<accession>A0A6F9DHP7</accession>
<dbReference type="InterPro" id="IPR003137">
    <property type="entry name" value="PA_domain"/>
</dbReference>
<dbReference type="Pfam" id="PF09112">
    <property type="entry name" value="N-glycanase_N"/>
    <property type="match status" value="1"/>
</dbReference>
<sequence length="692" mass="77033">MTTSIFVAVLFGLCVTVNATAAFHRTRSTLDDLYSYPKNQNSLSGIPPKSNGFTPGSAAQPFSLWTLRNGMVTYPSKDFPKGVPIGFHAFSNKSAFLECMWTNSNSLTDFVETAPLNARYVFMTFEDNAYTVIAWMESVFKSALMKSKLSKEQQDTFRKQCYFVVSSVDDLGNWIPSLLSSWACDGHGCGYDQVQFYYAGWSPQIVTSKRLDARYDWAFNHQWKPTSAILSAVTDSCSTESLKSFKNGTVAVLSNESQGCSIATKVANLQTVGAAGIIVYSKAGSPVQEFNCNGDECNIMINIPVISIPYSHQLVVALSMGSPDVTATLQTTSSPNFYFTIDCNGNLAEAGWFLYPSLEFLAWQMQWLEYKSNLQSNISELTDYVVPVFNGTTMQGKSGTGYATVTLNNLHTYQSLYLDMQLGCPGTMDEDCPPWDHTPTLYVSCDKSSTSWTEIGRWITSFRRKVGHWLTDISPLLPVLSVSQGETQECTFQLKMTAWWAKAWVATLNLRFVQKPHSFAVLEKWSNNMVGPYAYSVVPLFQGGTFDKTYNQNYKPYQFEIPSGVKAVQIYAVITGHGSDNNNCAEFCVTSHHFSINNKTYIRTFTNAGTPLGCAHRVPQGVVPNEHGTWLYGRDGWCDGQQVDPWVIDITMDVKSSSSNTVTYKGLFNGKDPNPTQNPGVIKMVSYLVYYK</sequence>
<dbReference type="Gene3D" id="2.60.120.230">
    <property type="match status" value="2"/>
</dbReference>
<dbReference type="InterPro" id="IPR015197">
    <property type="entry name" value="PngaseF_C"/>
</dbReference>
<keyword evidence="2" id="KW-0732">Signal</keyword>
<dbReference type="SMART" id="SM01290">
    <property type="entry name" value="N-glycanase_N"/>
    <property type="match status" value="1"/>
</dbReference>
<dbReference type="SUPFAM" id="SSF49742">
    <property type="entry name" value="PHM/PNGase F"/>
    <property type="match status" value="1"/>
</dbReference>
<organism evidence="4">
    <name type="scientific">Phallusia mammillata</name>
    <dbReference type="NCBI Taxonomy" id="59560"/>
    <lineage>
        <taxon>Eukaryota</taxon>
        <taxon>Metazoa</taxon>
        <taxon>Chordata</taxon>
        <taxon>Tunicata</taxon>
        <taxon>Ascidiacea</taxon>
        <taxon>Phlebobranchia</taxon>
        <taxon>Ascidiidae</taxon>
        <taxon>Phallusia</taxon>
    </lineage>
</organism>
<dbReference type="InterPro" id="IPR053251">
    <property type="entry name" value="N-glycanase"/>
</dbReference>
<dbReference type="PANTHER" id="PTHR39319">
    <property type="entry name" value="SI:DKEY-256H2.1"/>
    <property type="match status" value="1"/>
</dbReference>